<reference evidence="11 12" key="1">
    <citation type="submission" date="2019-11" db="EMBL/GenBank/DDBJ databases">
        <title>Draft Genome Sequences of Six Type Strains of the Genus Massilia.</title>
        <authorList>
            <person name="Miess H."/>
            <person name="Frediansyah A."/>
            <person name="Goeker M."/>
            <person name="Gross H."/>
        </authorList>
    </citation>
    <scope>NUCLEOTIDE SEQUENCE [LARGE SCALE GENOMIC DNA]</scope>
    <source>
        <strain evidence="11 12">DSM 17513</strain>
    </source>
</reference>
<organism evidence="11 12">
    <name type="scientific">Pseudoduganella dura</name>
    <dbReference type="NCBI Taxonomy" id="321982"/>
    <lineage>
        <taxon>Bacteria</taxon>
        <taxon>Pseudomonadati</taxon>
        <taxon>Pseudomonadota</taxon>
        <taxon>Betaproteobacteria</taxon>
        <taxon>Burkholderiales</taxon>
        <taxon>Oxalobacteraceae</taxon>
        <taxon>Telluria group</taxon>
        <taxon>Pseudoduganella</taxon>
    </lineage>
</organism>
<dbReference type="PROSITE" id="PS00570">
    <property type="entry name" value="RING_HYDROXYL_ALPHA"/>
    <property type="match status" value="1"/>
</dbReference>
<evidence type="ECO:0000256" key="9">
    <source>
        <dbReference type="ARBA" id="ARBA00023136"/>
    </source>
</evidence>
<dbReference type="GO" id="GO:0051537">
    <property type="term" value="F:2 iron, 2 sulfur cluster binding"/>
    <property type="evidence" value="ECO:0007669"/>
    <property type="project" value="UniProtKB-KW"/>
</dbReference>
<dbReference type="GO" id="GO:0005737">
    <property type="term" value="C:cytoplasm"/>
    <property type="evidence" value="ECO:0007669"/>
    <property type="project" value="TreeGrafter"/>
</dbReference>
<evidence type="ECO:0000259" key="10">
    <source>
        <dbReference type="PROSITE" id="PS51296"/>
    </source>
</evidence>
<dbReference type="InterPro" id="IPR036922">
    <property type="entry name" value="Rieske_2Fe-2S_sf"/>
</dbReference>
<dbReference type="InterPro" id="IPR015881">
    <property type="entry name" value="ARHD_Rieske_2Fe_2S"/>
</dbReference>
<evidence type="ECO:0000256" key="7">
    <source>
        <dbReference type="ARBA" id="ARBA00023004"/>
    </source>
</evidence>
<dbReference type="AlphaFoldDB" id="A0A6I3XQ30"/>
<keyword evidence="5" id="KW-1133">Transmembrane helix</keyword>
<dbReference type="EMBL" id="WNWM01000002">
    <property type="protein sequence ID" value="MUI15402.1"/>
    <property type="molecule type" value="Genomic_DNA"/>
</dbReference>
<evidence type="ECO:0000256" key="8">
    <source>
        <dbReference type="ARBA" id="ARBA00023014"/>
    </source>
</evidence>
<keyword evidence="2" id="KW-0812">Transmembrane</keyword>
<dbReference type="InterPro" id="IPR017941">
    <property type="entry name" value="Rieske_2Fe-2S"/>
</dbReference>
<protein>
    <submittedName>
        <fullName evidence="11">Rieske 2Fe-2S domain-containing protein</fullName>
    </submittedName>
</protein>
<keyword evidence="6" id="KW-0560">Oxidoreductase</keyword>
<evidence type="ECO:0000256" key="3">
    <source>
        <dbReference type="ARBA" id="ARBA00022714"/>
    </source>
</evidence>
<dbReference type="OrthoDB" id="9769355at2"/>
<dbReference type="GO" id="GO:0016020">
    <property type="term" value="C:membrane"/>
    <property type="evidence" value="ECO:0007669"/>
    <property type="project" value="UniProtKB-SubCell"/>
</dbReference>
<keyword evidence="8" id="KW-0411">Iron-sulfur</keyword>
<dbReference type="GO" id="GO:0016491">
    <property type="term" value="F:oxidoreductase activity"/>
    <property type="evidence" value="ECO:0007669"/>
    <property type="project" value="UniProtKB-KW"/>
</dbReference>
<dbReference type="Proteomes" id="UP000431684">
    <property type="component" value="Unassembled WGS sequence"/>
</dbReference>
<proteinExistence type="predicted"/>
<evidence type="ECO:0000256" key="2">
    <source>
        <dbReference type="ARBA" id="ARBA00022692"/>
    </source>
</evidence>
<keyword evidence="7" id="KW-0408">Iron</keyword>
<evidence type="ECO:0000256" key="1">
    <source>
        <dbReference type="ARBA" id="ARBA00004370"/>
    </source>
</evidence>
<dbReference type="SUPFAM" id="SSF50022">
    <property type="entry name" value="ISP domain"/>
    <property type="match status" value="1"/>
</dbReference>
<evidence type="ECO:0000256" key="5">
    <source>
        <dbReference type="ARBA" id="ARBA00022989"/>
    </source>
</evidence>
<keyword evidence="12" id="KW-1185">Reference proteome</keyword>
<evidence type="ECO:0000256" key="4">
    <source>
        <dbReference type="ARBA" id="ARBA00022723"/>
    </source>
</evidence>
<dbReference type="PROSITE" id="PS51296">
    <property type="entry name" value="RIESKE"/>
    <property type="match status" value="1"/>
</dbReference>
<evidence type="ECO:0000313" key="11">
    <source>
        <dbReference type="EMBL" id="MUI15402.1"/>
    </source>
</evidence>
<accession>A0A6I3XQ30</accession>
<dbReference type="GO" id="GO:0005506">
    <property type="term" value="F:iron ion binding"/>
    <property type="evidence" value="ECO:0007669"/>
    <property type="project" value="InterPro"/>
</dbReference>
<feature type="domain" description="Rieske" evidence="10">
    <location>
        <begin position="59"/>
        <end position="170"/>
    </location>
</feature>
<evidence type="ECO:0000313" key="12">
    <source>
        <dbReference type="Proteomes" id="UP000431684"/>
    </source>
</evidence>
<keyword evidence="9" id="KW-0472">Membrane</keyword>
<keyword evidence="3" id="KW-0001">2Fe-2S</keyword>
<gene>
    <name evidence="11" type="ORF">GJV26_23530</name>
</gene>
<dbReference type="Pfam" id="PF00355">
    <property type="entry name" value="Rieske"/>
    <property type="match status" value="1"/>
</dbReference>
<dbReference type="InterPro" id="IPR050584">
    <property type="entry name" value="Cholesterol_7-desaturase"/>
</dbReference>
<evidence type="ECO:0000256" key="6">
    <source>
        <dbReference type="ARBA" id="ARBA00023002"/>
    </source>
</evidence>
<dbReference type="PANTHER" id="PTHR21266:SF32">
    <property type="entry name" value="CHOLESTEROL 7-DESATURASE NVD"/>
    <property type="match status" value="1"/>
</dbReference>
<keyword evidence="4" id="KW-0479">Metal-binding</keyword>
<comment type="caution">
    <text evidence="11">The sequence shown here is derived from an EMBL/GenBank/DDBJ whole genome shotgun (WGS) entry which is preliminary data.</text>
</comment>
<dbReference type="Gene3D" id="2.102.10.10">
    <property type="entry name" value="Rieske [2Fe-2S] iron-sulphur domain"/>
    <property type="match status" value="1"/>
</dbReference>
<dbReference type="PANTHER" id="PTHR21266">
    <property type="entry name" value="IRON-SULFUR DOMAIN CONTAINING PROTEIN"/>
    <property type="match status" value="1"/>
</dbReference>
<name>A0A6I3XQ30_9BURK</name>
<comment type="subcellular location">
    <subcellularLocation>
        <location evidence="1">Membrane</location>
    </subcellularLocation>
</comment>
<sequence>MPGERLPARTVPYLKRRVSPASFPGRDRYVTLASVHHLRRPMTDRPATVEIPHAEAGRWHPVLPSSHLPAAAAQQASCPMLGFFEGEELALWRADDGTAQAWANRCPHRGLRFTLGRVANGRLSCGYHGWEYQAGDGRCVAIPAHPALTVPRAICATTFRTAEVDSIVWVSRAVSGGPPPATGIRTILRTLGVRASHAAVAQALSGRGWTQAAPDVFTGELAGHGAVLLPAGAGDSLTLLHAGLVETPDPANLPGLHAALRMLRSMLETPQLETALIESPLPEAAPAEPGAAQ</sequence>